<dbReference type="Proteomes" id="UP001151582">
    <property type="component" value="Unassembled WGS sequence"/>
</dbReference>
<dbReference type="InterPro" id="IPR059104">
    <property type="entry name" value="Beta-prop_EIPR1-like"/>
</dbReference>
<evidence type="ECO:0000313" key="7">
    <source>
        <dbReference type="Proteomes" id="UP001151582"/>
    </source>
</evidence>
<evidence type="ECO:0000256" key="3">
    <source>
        <dbReference type="ARBA" id="ARBA00022737"/>
    </source>
</evidence>
<feature type="non-terminal residue" evidence="6">
    <location>
        <position position="1"/>
    </location>
</feature>
<dbReference type="InterPro" id="IPR019775">
    <property type="entry name" value="WD40_repeat_CS"/>
</dbReference>
<comment type="similarity">
    <text evidence="1">Belongs to the WD repeat EIPR1 family.</text>
</comment>
<evidence type="ECO:0000313" key="6">
    <source>
        <dbReference type="EMBL" id="KAJ1973404.1"/>
    </source>
</evidence>
<proteinExistence type="inferred from homology"/>
<keyword evidence="7" id="KW-1185">Reference proteome</keyword>
<dbReference type="SMART" id="SM00320">
    <property type="entry name" value="WD40"/>
    <property type="match status" value="3"/>
</dbReference>
<evidence type="ECO:0000256" key="4">
    <source>
        <dbReference type="PROSITE-ProRule" id="PRU00221"/>
    </source>
</evidence>
<protein>
    <recommendedName>
        <fullName evidence="5">EIPR1-like beta-propeller domain-containing protein</fullName>
    </recommendedName>
</protein>
<dbReference type="InterPro" id="IPR001680">
    <property type="entry name" value="WD40_rpt"/>
</dbReference>
<sequence length="192" mass="21390">LAVAADTGVQGWAVQGADLVPAFRIPQAHEGDVLDIEYNPNRPHQLATAGEDCKVRIWDVRNLTRPFMTIADHSHWVWSVAYNQFHDQLLLTSGSDCMVNLQSIISISTAAAISAEESTFDDFEANHTHLNHDNSSFEKPTDGLVATFDQHEESVYSVSWSAASPWVFASLSYDGRVVINFVPQEEKYKIIL</sequence>
<keyword evidence="3" id="KW-0677">Repeat</keyword>
<dbReference type="SUPFAM" id="SSF50978">
    <property type="entry name" value="WD40 repeat-like"/>
    <property type="match status" value="1"/>
</dbReference>
<dbReference type="Pfam" id="PF23609">
    <property type="entry name" value="Beta-prop_EIPR1"/>
    <property type="match status" value="1"/>
</dbReference>
<dbReference type="InterPro" id="IPR015943">
    <property type="entry name" value="WD40/YVTN_repeat-like_dom_sf"/>
</dbReference>
<dbReference type="PROSITE" id="PS00678">
    <property type="entry name" value="WD_REPEATS_1"/>
    <property type="match status" value="1"/>
</dbReference>
<dbReference type="Gene3D" id="2.130.10.10">
    <property type="entry name" value="YVTN repeat-like/Quinoprotein amine dehydrogenase"/>
    <property type="match status" value="1"/>
</dbReference>
<evidence type="ECO:0000256" key="2">
    <source>
        <dbReference type="ARBA" id="ARBA00022574"/>
    </source>
</evidence>
<dbReference type="OrthoDB" id="427795at2759"/>
<gene>
    <name evidence="6" type="ORF">H4R34_005088</name>
</gene>
<name>A0A9W8AYV7_9FUNG</name>
<dbReference type="InterPro" id="IPR036322">
    <property type="entry name" value="WD40_repeat_dom_sf"/>
</dbReference>
<dbReference type="GO" id="GO:0016567">
    <property type="term" value="P:protein ubiquitination"/>
    <property type="evidence" value="ECO:0007669"/>
    <property type="project" value="TreeGrafter"/>
</dbReference>
<feature type="domain" description="EIPR1-like beta-propeller" evidence="5">
    <location>
        <begin position="2"/>
        <end position="101"/>
    </location>
</feature>
<dbReference type="AlphaFoldDB" id="A0A9W8AYV7"/>
<dbReference type="PROSITE" id="PS50294">
    <property type="entry name" value="WD_REPEATS_REGION"/>
    <property type="match status" value="1"/>
</dbReference>
<reference evidence="6" key="1">
    <citation type="submission" date="2022-07" db="EMBL/GenBank/DDBJ databases">
        <title>Phylogenomic reconstructions and comparative analyses of Kickxellomycotina fungi.</title>
        <authorList>
            <person name="Reynolds N.K."/>
            <person name="Stajich J.E."/>
            <person name="Barry K."/>
            <person name="Grigoriev I.V."/>
            <person name="Crous P."/>
            <person name="Smith M.E."/>
        </authorList>
    </citation>
    <scope>NUCLEOTIDE SEQUENCE</scope>
    <source>
        <strain evidence="6">RSA 567</strain>
    </source>
</reference>
<keyword evidence="2 4" id="KW-0853">WD repeat</keyword>
<comment type="caution">
    <text evidence="6">The sequence shown here is derived from an EMBL/GenBank/DDBJ whole genome shotgun (WGS) entry which is preliminary data.</text>
</comment>
<organism evidence="6 7">
    <name type="scientific">Dimargaris verticillata</name>
    <dbReference type="NCBI Taxonomy" id="2761393"/>
    <lineage>
        <taxon>Eukaryota</taxon>
        <taxon>Fungi</taxon>
        <taxon>Fungi incertae sedis</taxon>
        <taxon>Zoopagomycota</taxon>
        <taxon>Kickxellomycotina</taxon>
        <taxon>Dimargaritomycetes</taxon>
        <taxon>Dimargaritales</taxon>
        <taxon>Dimargaritaceae</taxon>
        <taxon>Dimargaris</taxon>
    </lineage>
</organism>
<dbReference type="Pfam" id="PF00400">
    <property type="entry name" value="WD40"/>
    <property type="match status" value="1"/>
</dbReference>
<dbReference type="PANTHER" id="PTHR14205">
    <property type="entry name" value="WD-REPEAT PROTEIN"/>
    <property type="match status" value="1"/>
</dbReference>
<evidence type="ECO:0000256" key="1">
    <source>
        <dbReference type="ARBA" id="ARBA00005672"/>
    </source>
</evidence>
<evidence type="ECO:0000259" key="5">
    <source>
        <dbReference type="Pfam" id="PF23609"/>
    </source>
</evidence>
<dbReference type="EMBL" id="JANBQB010000831">
    <property type="protein sequence ID" value="KAJ1973404.1"/>
    <property type="molecule type" value="Genomic_DNA"/>
</dbReference>
<accession>A0A9W8AYV7</accession>
<dbReference type="InterPro" id="IPR040323">
    <property type="entry name" value="EIPR1"/>
</dbReference>
<dbReference type="PROSITE" id="PS50082">
    <property type="entry name" value="WD_REPEATS_2"/>
    <property type="match status" value="1"/>
</dbReference>
<feature type="repeat" description="WD" evidence="4">
    <location>
        <begin position="26"/>
        <end position="62"/>
    </location>
</feature>
<dbReference type="PANTHER" id="PTHR14205:SF15">
    <property type="entry name" value="EARP AND GARP COMPLEX-INTERACTING PROTEIN 1"/>
    <property type="match status" value="1"/>
</dbReference>